<name>A0A0L0F1Z9_9EUKA</name>
<dbReference type="Gene3D" id="1.10.3080.10">
    <property type="entry name" value="Clc chloride channel"/>
    <property type="match status" value="1"/>
</dbReference>
<accession>A0A0L0F1Z9</accession>
<protein>
    <submittedName>
        <fullName evidence="4">Uncharacterized protein</fullName>
    </submittedName>
</protein>
<keyword evidence="3" id="KW-0472">Membrane</keyword>
<reference evidence="4 5" key="1">
    <citation type="submission" date="2011-02" db="EMBL/GenBank/DDBJ databases">
        <title>The Genome Sequence of Sphaeroforma arctica JP610.</title>
        <authorList>
            <consortium name="The Broad Institute Genome Sequencing Platform"/>
            <person name="Russ C."/>
            <person name="Cuomo C."/>
            <person name="Young S.K."/>
            <person name="Zeng Q."/>
            <person name="Gargeya S."/>
            <person name="Alvarado L."/>
            <person name="Berlin A."/>
            <person name="Chapman S.B."/>
            <person name="Chen Z."/>
            <person name="Freedman E."/>
            <person name="Gellesch M."/>
            <person name="Goldberg J."/>
            <person name="Griggs A."/>
            <person name="Gujja S."/>
            <person name="Heilman E."/>
            <person name="Heiman D."/>
            <person name="Howarth C."/>
            <person name="Mehta T."/>
            <person name="Neiman D."/>
            <person name="Pearson M."/>
            <person name="Roberts A."/>
            <person name="Saif S."/>
            <person name="Shea T."/>
            <person name="Shenoy N."/>
            <person name="Sisk P."/>
            <person name="Stolte C."/>
            <person name="Sykes S."/>
            <person name="White J."/>
            <person name="Yandava C."/>
            <person name="Burger G."/>
            <person name="Gray M.W."/>
            <person name="Holland P.W.H."/>
            <person name="King N."/>
            <person name="Lang F.B.F."/>
            <person name="Roger A.J."/>
            <person name="Ruiz-Trillo I."/>
            <person name="Haas B."/>
            <person name="Nusbaum C."/>
            <person name="Birren B."/>
        </authorList>
    </citation>
    <scope>NUCLEOTIDE SEQUENCE [LARGE SCALE GENOMIC DNA]</scope>
    <source>
        <strain evidence="4 5">JP610</strain>
    </source>
</reference>
<keyword evidence="3" id="KW-0812">Transmembrane</keyword>
<feature type="non-terminal residue" evidence="4">
    <location>
        <position position="1"/>
    </location>
</feature>
<dbReference type="OrthoDB" id="428525at2759"/>
<dbReference type="GeneID" id="25917332"/>
<evidence type="ECO:0000313" key="4">
    <source>
        <dbReference type="EMBL" id="KNC70641.1"/>
    </source>
</evidence>
<dbReference type="RefSeq" id="XP_014144543.1">
    <property type="nucleotide sequence ID" value="XM_014289068.1"/>
</dbReference>
<keyword evidence="3" id="KW-1133">Transmembrane helix</keyword>
<dbReference type="Proteomes" id="UP000054560">
    <property type="component" value="Unassembled WGS sequence"/>
</dbReference>
<feature type="transmembrane region" description="Helical" evidence="3">
    <location>
        <begin position="12"/>
        <end position="31"/>
    </location>
</feature>
<dbReference type="GO" id="GO:0015108">
    <property type="term" value="F:chloride transmembrane transporter activity"/>
    <property type="evidence" value="ECO:0007669"/>
    <property type="project" value="TreeGrafter"/>
</dbReference>
<evidence type="ECO:0000256" key="1">
    <source>
        <dbReference type="ARBA" id="ARBA00022737"/>
    </source>
</evidence>
<dbReference type="EMBL" id="KQ250585">
    <property type="protein sequence ID" value="KNC70641.1"/>
    <property type="molecule type" value="Genomic_DNA"/>
</dbReference>
<organism evidence="4 5">
    <name type="scientific">Sphaeroforma arctica JP610</name>
    <dbReference type="NCBI Taxonomy" id="667725"/>
    <lineage>
        <taxon>Eukaryota</taxon>
        <taxon>Ichthyosporea</taxon>
        <taxon>Ichthyophonida</taxon>
        <taxon>Sphaeroforma</taxon>
    </lineage>
</organism>
<gene>
    <name evidence="4" type="ORF">SARC_16828</name>
</gene>
<dbReference type="PANTHER" id="PTHR11689">
    <property type="entry name" value="CHLORIDE CHANNEL PROTEIN CLC FAMILY MEMBER"/>
    <property type="match status" value="1"/>
</dbReference>
<keyword evidence="1" id="KW-0677">Repeat</keyword>
<keyword evidence="5" id="KW-1185">Reference proteome</keyword>
<proteinExistence type="predicted"/>
<dbReference type="AlphaFoldDB" id="A0A0L0F1Z9"/>
<dbReference type="eggNOG" id="KOG0474">
    <property type="taxonomic scope" value="Eukaryota"/>
</dbReference>
<dbReference type="InterPro" id="IPR051280">
    <property type="entry name" value="Cl-channel/antiporter"/>
</dbReference>
<sequence>HPQGSSFWNQALTWRSFFCAMTATFTLNFLLSGVRSDWGEMGYPGLVNFGVFASSCEVDLPSARHPRRIRDTALVKVHKPPNESQKGSKKCRG</sequence>
<keyword evidence="2" id="KW-0129">CBS domain</keyword>
<evidence type="ECO:0000256" key="3">
    <source>
        <dbReference type="SAM" id="Phobius"/>
    </source>
</evidence>
<evidence type="ECO:0000256" key="2">
    <source>
        <dbReference type="ARBA" id="ARBA00023122"/>
    </source>
</evidence>
<evidence type="ECO:0000313" key="5">
    <source>
        <dbReference type="Proteomes" id="UP000054560"/>
    </source>
</evidence>
<dbReference type="PANTHER" id="PTHR11689:SF136">
    <property type="entry name" value="H(+)_CL(-) EXCHANGE TRANSPORTER 7"/>
    <property type="match status" value="1"/>
</dbReference>